<protein>
    <submittedName>
        <fullName evidence="2">Uncharacterized protein</fullName>
    </submittedName>
</protein>
<dbReference type="Proteomes" id="UP000265618">
    <property type="component" value="Unassembled WGS sequence"/>
</dbReference>
<gene>
    <name evidence="2" type="ORF">KIPB_017254</name>
</gene>
<feature type="compositionally biased region" description="Pro residues" evidence="1">
    <location>
        <begin position="13"/>
        <end position="23"/>
    </location>
</feature>
<evidence type="ECO:0000313" key="2">
    <source>
        <dbReference type="EMBL" id="GIQ93064.1"/>
    </source>
</evidence>
<reference evidence="2 3" key="1">
    <citation type="journal article" date="2018" name="PLoS ONE">
        <title>The draft genome of Kipferlia bialata reveals reductive genome evolution in fornicate parasites.</title>
        <authorList>
            <person name="Tanifuji G."/>
            <person name="Takabayashi S."/>
            <person name="Kume K."/>
            <person name="Takagi M."/>
            <person name="Nakayama T."/>
            <person name="Kamikawa R."/>
            <person name="Inagaki Y."/>
            <person name="Hashimoto T."/>
        </authorList>
    </citation>
    <scope>NUCLEOTIDE SEQUENCE [LARGE SCALE GENOMIC DNA]</scope>
    <source>
        <strain evidence="2">NY0173</strain>
    </source>
</reference>
<comment type="caution">
    <text evidence="2">The sequence shown here is derived from an EMBL/GenBank/DDBJ whole genome shotgun (WGS) entry which is preliminary data.</text>
</comment>
<proteinExistence type="predicted"/>
<keyword evidence="3" id="KW-1185">Reference proteome</keyword>
<evidence type="ECO:0000313" key="3">
    <source>
        <dbReference type="Proteomes" id="UP000265618"/>
    </source>
</evidence>
<organism evidence="2 3">
    <name type="scientific">Kipferlia bialata</name>
    <dbReference type="NCBI Taxonomy" id="797122"/>
    <lineage>
        <taxon>Eukaryota</taxon>
        <taxon>Metamonada</taxon>
        <taxon>Carpediemonas-like organisms</taxon>
        <taxon>Kipferlia</taxon>
    </lineage>
</organism>
<name>A0A9K3DFJ2_9EUKA</name>
<feature type="non-terminal residue" evidence="2">
    <location>
        <position position="1"/>
    </location>
</feature>
<feature type="non-terminal residue" evidence="2">
    <location>
        <position position="81"/>
    </location>
</feature>
<evidence type="ECO:0000256" key="1">
    <source>
        <dbReference type="SAM" id="MobiDB-lite"/>
    </source>
</evidence>
<sequence>ALSRSELFSTPSRPQPFGGPPPVQSGRAGGMYQSGLGESGMGRGGDTETQAQAKDNWVKVYGYPPETTPDEVLNALASCGA</sequence>
<feature type="region of interest" description="Disordered" evidence="1">
    <location>
        <begin position="1"/>
        <end position="48"/>
    </location>
</feature>
<dbReference type="EMBL" id="BDIP01011347">
    <property type="protein sequence ID" value="GIQ93064.1"/>
    <property type="molecule type" value="Genomic_DNA"/>
</dbReference>
<dbReference type="AlphaFoldDB" id="A0A9K3DFJ2"/>
<accession>A0A9K3DFJ2</accession>
<feature type="compositionally biased region" description="Polar residues" evidence="1">
    <location>
        <begin position="1"/>
        <end position="10"/>
    </location>
</feature>